<dbReference type="InterPro" id="IPR027417">
    <property type="entry name" value="P-loop_NTPase"/>
</dbReference>
<dbReference type="EMBL" id="BARS01018324">
    <property type="protein sequence ID" value="GAF93185.1"/>
    <property type="molecule type" value="Genomic_DNA"/>
</dbReference>
<dbReference type="Gene3D" id="2.40.50.140">
    <property type="entry name" value="Nucleic acid-binding proteins"/>
    <property type="match status" value="1"/>
</dbReference>
<dbReference type="PROSITE" id="PS00211">
    <property type="entry name" value="ABC_TRANSPORTER_1"/>
    <property type="match status" value="1"/>
</dbReference>
<dbReference type="SUPFAM" id="SSF52540">
    <property type="entry name" value="P-loop containing nucleoside triphosphate hydrolases"/>
    <property type="match status" value="1"/>
</dbReference>
<dbReference type="GO" id="GO:0016887">
    <property type="term" value="F:ATP hydrolysis activity"/>
    <property type="evidence" value="ECO:0007669"/>
    <property type="project" value="InterPro"/>
</dbReference>
<dbReference type="Gene3D" id="2.40.50.100">
    <property type="match status" value="1"/>
</dbReference>
<dbReference type="Pfam" id="PF17912">
    <property type="entry name" value="OB_MalK"/>
    <property type="match status" value="1"/>
</dbReference>
<dbReference type="InterPro" id="IPR017871">
    <property type="entry name" value="ABC_transporter-like_CS"/>
</dbReference>
<reference evidence="3" key="1">
    <citation type="journal article" date="2014" name="Front. Microbiol.">
        <title>High frequency of phylogenetically diverse reductive dehalogenase-homologous genes in deep subseafloor sedimentary metagenomes.</title>
        <authorList>
            <person name="Kawai M."/>
            <person name="Futagami T."/>
            <person name="Toyoda A."/>
            <person name="Takaki Y."/>
            <person name="Nishi S."/>
            <person name="Hori S."/>
            <person name="Arai W."/>
            <person name="Tsubouchi T."/>
            <person name="Morono Y."/>
            <person name="Uchiyama I."/>
            <person name="Ito T."/>
            <person name="Fujiyama A."/>
            <person name="Inagaki F."/>
            <person name="Takami H."/>
        </authorList>
    </citation>
    <scope>NUCLEOTIDE SEQUENCE</scope>
    <source>
        <strain evidence="3">Expedition CK06-06</strain>
    </source>
</reference>
<proteinExistence type="predicted"/>
<protein>
    <recommendedName>
        <fullName evidence="4">ABC transporter domain-containing protein</fullName>
    </recommendedName>
</protein>
<comment type="caution">
    <text evidence="3">The sequence shown here is derived from an EMBL/GenBank/DDBJ whole genome shotgun (WGS) entry which is preliminary data.</text>
</comment>
<dbReference type="PANTHER" id="PTHR43875:SF1">
    <property type="entry name" value="OSMOPROTECTIVE COMPOUNDS UPTAKE ATP-BINDING PROTEIN GGTA"/>
    <property type="match status" value="1"/>
</dbReference>
<feature type="domain" description="MalK-like OB fold" evidence="2">
    <location>
        <begin position="124"/>
        <end position="178"/>
    </location>
</feature>
<evidence type="ECO:0000259" key="2">
    <source>
        <dbReference type="Pfam" id="PF17912"/>
    </source>
</evidence>
<dbReference type="Gene3D" id="3.40.50.300">
    <property type="entry name" value="P-loop containing nucleotide triphosphate hydrolases"/>
    <property type="match status" value="1"/>
</dbReference>
<dbReference type="InterPro" id="IPR012340">
    <property type="entry name" value="NA-bd_OB-fold"/>
</dbReference>
<dbReference type="GO" id="GO:0005524">
    <property type="term" value="F:ATP binding"/>
    <property type="evidence" value="ECO:0007669"/>
    <property type="project" value="InterPro"/>
</dbReference>
<gene>
    <name evidence="3" type="ORF">S01H1_29827</name>
</gene>
<dbReference type="AlphaFoldDB" id="X0UXJ8"/>
<evidence type="ECO:0000259" key="1">
    <source>
        <dbReference type="Pfam" id="PF00005"/>
    </source>
</evidence>
<dbReference type="InterPro" id="IPR047641">
    <property type="entry name" value="ABC_transpr_MalK/UgpC-like"/>
</dbReference>
<dbReference type="InterPro" id="IPR003439">
    <property type="entry name" value="ABC_transporter-like_ATP-bd"/>
</dbReference>
<feature type="domain" description="ABC transporter" evidence="1">
    <location>
        <begin position="3"/>
        <end position="50"/>
    </location>
</feature>
<dbReference type="InterPro" id="IPR008995">
    <property type="entry name" value="Mo/tungstate-bd_C_term_dom"/>
</dbReference>
<dbReference type="InterPro" id="IPR040582">
    <property type="entry name" value="OB_MalK-like"/>
</dbReference>
<sequence>QKVLDAARMLGLQDLLRRRPGQLSGGQRQRVALGRAIVRNPSVFLMDEPLSNLDAKLRVQTRRELIKLHRQLETTAIFVTHDQVEAMTMGARIAIIHEGVLQQVDGPQEVYQHPANLFVASFIGSPAMNFFHSELRLHDGQLMAQSGGARFPLAEGQARALAALEGGKVIVGVRPEHILLDWEAEEDSEAGLDVVVDTVESMGHEQHVTFSAGDTIVVARLDVGRSLREGERLQVRIERAHMHFFDPDSGQRIE</sequence>
<evidence type="ECO:0008006" key="4">
    <source>
        <dbReference type="Google" id="ProtNLM"/>
    </source>
</evidence>
<dbReference type="GO" id="GO:0055052">
    <property type="term" value="C:ATP-binding cassette (ABC) transporter complex, substrate-binding subunit-containing"/>
    <property type="evidence" value="ECO:0007669"/>
    <property type="project" value="TreeGrafter"/>
</dbReference>
<dbReference type="PANTHER" id="PTHR43875">
    <property type="entry name" value="MALTODEXTRIN IMPORT ATP-BINDING PROTEIN MSMX"/>
    <property type="match status" value="1"/>
</dbReference>
<evidence type="ECO:0000313" key="3">
    <source>
        <dbReference type="EMBL" id="GAF93185.1"/>
    </source>
</evidence>
<name>X0UXJ8_9ZZZZ</name>
<feature type="non-terminal residue" evidence="3">
    <location>
        <position position="1"/>
    </location>
</feature>
<dbReference type="SUPFAM" id="SSF50331">
    <property type="entry name" value="MOP-like"/>
    <property type="match status" value="1"/>
</dbReference>
<organism evidence="3">
    <name type="scientific">marine sediment metagenome</name>
    <dbReference type="NCBI Taxonomy" id="412755"/>
    <lineage>
        <taxon>unclassified sequences</taxon>
        <taxon>metagenomes</taxon>
        <taxon>ecological metagenomes</taxon>
    </lineage>
</organism>
<accession>X0UXJ8</accession>
<dbReference type="Pfam" id="PF00005">
    <property type="entry name" value="ABC_tran"/>
    <property type="match status" value="1"/>
</dbReference>